<dbReference type="OrthoDB" id="5183359at2"/>
<dbReference type="PROSITE" id="PS51118">
    <property type="entry name" value="HTH_HXLR"/>
    <property type="match status" value="1"/>
</dbReference>
<keyword evidence="3" id="KW-0804">Transcription</keyword>
<evidence type="ECO:0000256" key="2">
    <source>
        <dbReference type="ARBA" id="ARBA00023125"/>
    </source>
</evidence>
<evidence type="ECO:0000256" key="1">
    <source>
        <dbReference type="ARBA" id="ARBA00023015"/>
    </source>
</evidence>
<proteinExistence type="predicted"/>
<keyword evidence="5" id="KW-0548">Nucleotidyltransferase</keyword>
<dbReference type="SUPFAM" id="SSF46785">
    <property type="entry name" value="Winged helix' DNA-binding domain"/>
    <property type="match status" value="1"/>
</dbReference>
<keyword evidence="1" id="KW-0805">Transcription regulation</keyword>
<feature type="domain" description="HTH hxlR-type" evidence="4">
    <location>
        <begin position="11"/>
        <end position="108"/>
    </location>
</feature>
<dbReference type="InterPro" id="IPR036390">
    <property type="entry name" value="WH_DNA-bd_sf"/>
</dbReference>
<dbReference type="Pfam" id="PF01638">
    <property type="entry name" value="HxlR"/>
    <property type="match status" value="1"/>
</dbReference>
<dbReference type="GO" id="GO:0003677">
    <property type="term" value="F:DNA binding"/>
    <property type="evidence" value="ECO:0007669"/>
    <property type="project" value="UniProtKB-KW"/>
</dbReference>
<dbReference type="AlphaFoldDB" id="A0A0B8NHD3"/>
<reference evidence="6 7" key="2">
    <citation type="journal article" date="2016" name="Genome Announc.">
        <title>Draft Genome Sequence of Erythromycin- and Oxytetracycline-Sensitive Nocardia seriolae Strain U-1 (NBRC 110359).</title>
        <authorList>
            <person name="Imajoh M."/>
            <person name="Sukeda M."/>
            <person name="Shimizu M."/>
            <person name="Yamane J."/>
            <person name="Ohnishi K."/>
            <person name="Oshima S."/>
        </authorList>
    </citation>
    <scope>NUCLEOTIDE SEQUENCE [LARGE SCALE GENOMIC DNA]</scope>
    <source>
        <strain evidence="6 7">U-1</strain>
    </source>
</reference>
<evidence type="ECO:0000256" key="3">
    <source>
        <dbReference type="ARBA" id="ARBA00023163"/>
    </source>
</evidence>
<reference evidence="7" key="1">
    <citation type="submission" date="2015-07" db="EMBL/GenBank/DDBJ databases">
        <title>Nocardia seriolae U-1 whole genome shotgun sequence.</title>
        <authorList>
            <person name="Imajoh M."/>
            <person name="Fukumoto Y."/>
            <person name="Sukeda M."/>
            <person name="Yamane J."/>
            <person name="Yamasaki K."/>
            <person name="Shimizu M."/>
            <person name="Ohnishi K."/>
            <person name="Oshima S."/>
        </authorList>
    </citation>
    <scope>NUCLEOTIDE SEQUENCE [LARGE SCALE GENOMIC DNA]</scope>
    <source>
        <strain evidence="7">U-1</strain>
    </source>
</reference>
<dbReference type="EMBL" id="CP017839">
    <property type="protein sequence ID" value="APA99659.1"/>
    <property type="molecule type" value="Genomic_DNA"/>
</dbReference>
<sequence>MKRTSFANWPCTVARTVDLLGDWWTPLILREAFYGAKRFDDFETTLGLSRNILTQRLTRLVEAGLLTKVPYQDRPVRHEYLLTDQGRDFFPVIAAMMAWGDRYLAPATGKPIILHHATCDHDTHAEVVCSHCREPLRHKDISAQLGPGFPSRLRESAMATGRFTDPESA</sequence>
<evidence type="ECO:0000313" key="6">
    <source>
        <dbReference type="EMBL" id="GAP32242.1"/>
    </source>
</evidence>
<organism evidence="5 8">
    <name type="scientific">Nocardia seriolae</name>
    <dbReference type="NCBI Taxonomy" id="37332"/>
    <lineage>
        <taxon>Bacteria</taxon>
        <taxon>Bacillati</taxon>
        <taxon>Actinomycetota</taxon>
        <taxon>Actinomycetes</taxon>
        <taxon>Mycobacteriales</taxon>
        <taxon>Nocardiaceae</taxon>
        <taxon>Nocardia</taxon>
    </lineage>
</organism>
<evidence type="ECO:0000313" key="7">
    <source>
        <dbReference type="Proteomes" id="UP000037179"/>
    </source>
</evidence>
<dbReference type="PANTHER" id="PTHR33204:SF36">
    <property type="entry name" value="TRANSCRIPTIONAL REGULATORY PROTEIN"/>
    <property type="match status" value="1"/>
</dbReference>
<dbReference type="InterPro" id="IPR036388">
    <property type="entry name" value="WH-like_DNA-bd_sf"/>
</dbReference>
<dbReference type="Proteomes" id="UP000037179">
    <property type="component" value="Unassembled WGS sequence"/>
</dbReference>
<dbReference type="EC" id="2.7.7.47" evidence="5"/>
<accession>A0A0B8NHD3</accession>
<dbReference type="GeneID" id="93375589"/>
<keyword evidence="2" id="KW-0238">DNA-binding</keyword>
<dbReference type="GO" id="GO:0009012">
    <property type="term" value="F:aminoglycoside 3''-adenylyltransferase activity"/>
    <property type="evidence" value="ECO:0007669"/>
    <property type="project" value="UniProtKB-EC"/>
</dbReference>
<keyword evidence="7" id="KW-1185">Reference proteome</keyword>
<protein>
    <submittedName>
        <fullName evidence="6">HxlR family transcriptional regulator</fullName>
    </submittedName>
    <submittedName>
        <fullName evidence="5">Streptomycin 3''-adenylyltransferase</fullName>
        <ecNumber evidence="5">2.7.7.47</ecNumber>
    </submittedName>
</protein>
<dbReference type="PANTHER" id="PTHR33204">
    <property type="entry name" value="TRANSCRIPTIONAL REGULATOR, MARR FAMILY"/>
    <property type="match status" value="1"/>
</dbReference>
<evidence type="ECO:0000259" key="4">
    <source>
        <dbReference type="PROSITE" id="PS51118"/>
    </source>
</evidence>
<gene>
    <name evidence="5" type="ORF">NS506_05613</name>
    <name evidence="6" type="ORF">NSK11_contig00148-0001</name>
</gene>
<dbReference type="Proteomes" id="UP000180166">
    <property type="component" value="Chromosome"/>
</dbReference>
<dbReference type="Gene3D" id="1.10.10.10">
    <property type="entry name" value="Winged helix-like DNA-binding domain superfamily/Winged helix DNA-binding domain"/>
    <property type="match status" value="1"/>
</dbReference>
<dbReference type="KEGG" id="nsr:NS506_05613"/>
<name>A0A0B8NHD3_9NOCA</name>
<dbReference type="EMBL" id="BBYQ01000148">
    <property type="protein sequence ID" value="GAP32242.1"/>
    <property type="molecule type" value="Genomic_DNA"/>
</dbReference>
<dbReference type="InterPro" id="IPR002577">
    <property type="entry name" value="HTH_HxlR"/>
</dbReference>
<dbReference type="RefSeq" id="WP_045440280.1">
    <property type="nucleotide sequence ID" value="NZ_AP017900.1"/>
</dbReference>
<reference evidence="5 8" key="3">
    <citation type="submission" date="2016-10" db="EMBL/GenBank/DDBJ databases">
        <title>Genome sequence of Nocardia seriolae strain EM150506, isolated from Anguila japonica.</title>
        <authorList>
            <person name="Han H.-J."/>
        </authorList>
    </citation>
    <scope>NUCLEOTIDE SEQUENCE [LARGE SCALE GENOMIC DNA]</scope>
    <source>
        <strain evidence="5 8">EM150506</strain>
    </source>
</reference>
<keyword evidence="5" id="KW-0808">Transferase</keyword>
<evidence type="ECO:0000313" key="5">
    <source>
        <dbReference type="EMBL" id="APA99659.1"/>
    </source>
</evidence>
<evidence type="ECO:0000313" key="8">
    <source>
        <dbReference type="Proteomes" id="UP000180166"/>
    </source>
</evidence>